<evidence type="ECO:0000256" key="2">
    <source>
        <dbReference type="ARBA" id="ARBA00023239"/>
    </source>
</evidence>
<dbReference type="GO" id="GO:0008932">
    <property type="term" value="F:lytic endotransglycosylase activity"/>
    <property type="evidence" value="ECO:0007669"/>
    <property type="project" value="UniProtKB-UniRule"/>
</dbReference>
<gene>
    <name evidence="4" type="primary">rlpA</name>
    <name evidence="9" type="ORF">DJ017_12680</name>
</gene>
<dbReference type="NCBIfam" id="TIGR00413">
    <property type="entry name" value="rlpA"/>
    <property type="match status" value="1"/>
</dbReference>
<feature type="domain" description="SPOR" evidence="8">
    <location>
        <begin position="242"/>
        <end position="320"/>
    </location>
</feature>
<keyword evidence="1 7" id="KW-0732">Signal</keyword>
<evidence type="ECO:0000313" key="9">
    <source>
        <dbReference type="EMBL" id="RAK55306.1"/>
    </source>
</evidence>
<evidence type="ECO:0000256" key="3">
    <source>
        <dbReference type="ARBA" id="ARBA00023316"/>
    </source>
</evidence>
<dbReference type="SUPFAM" id="SSF110997">
    <property type="entry name" value="Sporulation related repeat"/>
    <property type="match status" value="1"/>
</dbReference>
<protein>
    <recommendedName>
        <fullName evidence="4">Endolytic peptidoglycan transglycosylase RlpA</fullName>
        <ecNumber evidence="4">4.2.2.-</ecNumber>
    </recommendedName>
</protein>
<evidence type="ECO:0000256" key="1">
    <source>
        <dbReference type="ARBA" id="ARBA00022729"/>
    </source>
</evidence>
<keyword evidence="3 4" id="KW-0961">Cell wall biogenesis/degradation</keyword>
<comment type="similarity">
    <text evidence="4 5">Belongs to the RlpA family.</text>
</comment>
<dbReference type="GO" id="GO:0005886">
    <property type="term" value="C:plasma membrane"/>
    <property type="evidence" value="ECO:0007669"/>
    <property type="project" value="UniProtKB-SubCell"/>
</dbReference>
<dbReference type="PROSITE" id="PS51257">
    <property type="entry name" value="PROKAR_LIPOPROTEIN"/>
    <property type="match status" value="1"/>
</dbReference>
<keyword evidence="10" id="KW-1185">Reference proteome</keyword>
<evidence type="ECO:0000256" key="6">
    <source>
        <dbReference type="SAM" id="MobiDB-lite"/>
    </source>
</evidence>
<dbReference type="PANTHER" id="PTHR34183:SF1">
    <property type="entry name" value="ENDOLYTIC PEPTIDOGLYCAN TRANSGLYCOSYLASE RLPA"/>
    <property type="match status" value="1"/>
</dbReference>
<comment type="function">
    <text evidence="4">Lytic transglycosylase with a strong preference for naked glycan strands that lack stem peptides.</text>
</comment>
<keyword evidence="4" id="KW-0449">Lipoprotein</keyword>
<dbReference type="Gene3D" id="2.40.40.10">
    <property type="entry name" value="RlpA-like domain"/>
    <property type="match status" value="1"/>
</dbReference>
<dbReference type="GO" id="GO:0009279">
    <property type="term" value="C:cell outer membrane"/>
    <property type="evidence" value="ECO:0007669"/>
    <property type="project" value="TreeGrafter"/>
</dbReference>
<dbReference type="GO" id="GO:0042834">
    <property type="term" value="F:peptidoglycan binding"/>
    <property type="evidence" value="ECO:0007669"/>
    <property type="project" value="InterPro"/>
</dbReference>
<dbReference type="HAMAP" id="MF_02071">
    <property type="entry name" value="RlpA"/>
    <property type="match status" value="1"/>
</dbReference>
<comment type="caution">
    <text evidence="9">The sequence shown here is derived from an EMBL/GenBank/DDBJ whole genome shotgun (WGS) entry which is preliminary data.</text>
</comment>
<evidence type="ECO:0000256" key="7">
    <source>
        <dbReference type="SAM" id="SignalP"/>
    </source>
</evidence>
<dbReference type="GO" id="GO:0071555">
    <property type="term" value="P:cell wall organization"/>
    <property type="evidence" value="ECO:0007669"/>
    <property type="project" value="UniProtKB-KW"/>
</dbReference>
<comment type="subcellular location">
    <subcellularLocation>
        <location evidence="4">Cell membrane</location>
        <topology evidence="4">Lipid-anchor</topology>
    </subcellularLocation>
</comment>
<dbReference type="RefSeq" id="WP_111529054.1">
    <property type="nucleotide sequence ID" value="NZ_QFYQ01000001.1"/>
</dbReference>
<dbReference type="InterPro" id="IPR012997">
    <property type="entry name" value="RplA"/>
</dbReference>
<evidence type="ECO:0000256" key="4">
    <source>
        <dbReference type="HAMAP-Rule" id="MF_02071"/>
    </source>
</evidence>
<keyword evidence="4" id="KW-1003">Cell membrane</keyword>
<feature type="chain" id="PRO_5016470155" description="Endolytic peptidoglycan transglycosylase RlpA" evidence="7">
    <location>
        <begin position="21"/>
        <end position="321"/>
    </location>
</feature>
<keyword evidence="4" id="KW-0564">Palmitate</keyword>
<dbReference type="InterPro" id="IPR034718">
    <property type="entry name" value="RlpA"/>
</dbReference>
<dbReference type="Gene3D" id="3.30.70.1070">
    <property type="entry name" value="Sporulation related repeat"/>
    <property type="match status" value="1"/>
</dbReference>
<dbReference type="AlphaFoldDB" id="A0A328AMW1"/>
<evidence type="ECO:0000259" key="8">
    <source>
        <dbReference type="PROSITE" id="PS51724"/>
    </source>
</evidence>
<dbReference type="InterPro" id="IPR007730">
    <property type="entry name" value="SPOR-like_dom"/>
</dbReference>
<dbReference type="GO" id="GO:0000270">
    <property type="term" value="P:peptidoglycan metabolic process"/>
    <property type="evidence" value="ECO:0007669"/>
    <property type="project" value="UniProtKB-UniRule"/>
</dbReference>
<dbReference type="EC" id="4.2.2.-" evidence="4"/>
<organism evidence="9 10">
    <name type="scientific">Phenylobacterium soli</name>
    <dbReference type="NCBI Taxonomy" id="2170551"/>
    <lineage>
        <taxon>Bacteria</taxon>
        <taxon>Pseudomonadati</taxon>
        <taxon>Pseudomonadota</taxon>
        <taxon>Alphaproteobacteria</taxon>
        <taxon>Caulobacterales</taxon>
        <taxon>Caulobacteraceae</taxon>
        <taxon>Phenylobacterium</taxon>
    </lineage>
</organism>
<keyword evidence="2 4" id="KW-0456">Lyase</keyword>
<dbReference type="Pfam" id="PF05036">
    <property type="entry name" value="SPOR"/>
    <property type="match status" value="1"/>
</dbReference>
<dbReference type="Proteomes" id="UP000249254">
    <property type="component" value="Unassembled WGS sequence"/>
</dbReference>
<name>A0A328AMW1_9CAUL</name>
<feature type="signal peptide" evidence="7">
    <location>
        <begin position="1"/>
        <end position="20"/>
    </location>
</feature>
<dbReference type="PANTHER" id="PTHR34183">
    <property type="entry name" value="ENDOLYTIC PEPTIDOGLYCAN TRANSGLYCOSYLASE RLPA"/>
    <property type="match status" value="1"/>
</dbReference>
<dbReference type="InterPro" id="IPR009009">
    <property type="entry name" value="RlpA-like_DPBB"/>
</dbReference>
<dbReference type="CDD" id="cd22268">
    <property type="entry name" value="DPBB_RlpA-like"/>
    <property type="match status" value="1"/>
</dbReference>
<dbReference type="PROSITE" id="PS51724">
    <property type="entry name" value="SPOR"/>
    <property type="match status" value="1"/>
</dbReference>
<feature type="region of interest" description="Disordered" evidence="6">
    <location>
        <begin position="164"/>
        <end position="197"/>
    </location>
</feature>
<dbReference type="Pfam" id="PF03330">
    <property type="entry name" value="DPBB_1"/>
    <property type="match status" value="1"/>
</dbReference>
<evidence type="ECO:0000313" key="10">
    <source>
        <dbReference type="Proteomes" id="UP000249254"/>
    </source>
</evidence>
<feature type="compositionally biased region" description="Pro residues" evidence="6">
    <location>
        <begin position="171"/>
        <end position="192"/>
    </location>
</feature>
<reference evidence="10" key="1">
    <citation type="submission" date="2018-05" db="EMBL/GenBank/DDBJ databases">
        <authorList>
            <person name="Li X."/>
        </authorList>
    </citation>
    <scope>NUCLEOTIDE SEQUENCE [LARGE SCALE GENOMIC DNA]</scope>
    <source>
        <strain evidence="10">LX32</strain>
    </source>
</reference>
<dbReference type="OrthoDB" id="9779128at2"/>
<dbReference type="EMBL" id="QFYQ01000001">
    <property type="protein sequence ID" value="RAK55306.1"/>
    <property type="molecule type" value="Genomic_DNA"/>
</dbReference>
<accession>A0A328AMW1</accession>
<sequence length="321" mass="33788">MATMRWVVVAVAGASLAACASTGPRLATHAPRPAGAPGYKVGLPYQVGGVWYVPREQPNYNEVGVASWYGDQFHMKATANGEIFDKDIPSAAHTTLPMPSLVEVTNLDNGRKLIVRVNDRGPFVDGRIIDLSHEAARQLGYDRQGLAKVRVRYIGPAPLYGEDTRRFARYTPPPSPPVAAPAPPPPPKPSAPPASDLILTAAPPAKAPAIEIASQTLAPLPKPAAAAPLEPEAATAPKLEATTSAAAFRVQAGAFSTPENAQKAVARLAAAGAAVVEPVSRNGTTLYRVVLNGLPDQDQAEELRQKVADIGFADARVIRPF</sequence>
<proteinExistence type="inferred from homology"/>
<keyword evidence="4" id="KW-0472">Membrane</keyword>
<dbReference type="SUPFAM" id="SSF50685">
    <property type="entry name" value="Barwin-like endoglucanases"/>
    <property type="match status" value="1"/>
</dbReference>
<dbReference type="InterPro" id="IPR036908">
    <property type="entry name" value="RlpA-like_sf"/>
</dbReference>
<dbReference type="InterPro" id="IPR036680">
    <property type="entry name" value="SPOR-like_sf"/>
</dbReference>
<evidence type="ECO:0000256" key="5">
    <source>
        <dbReference type="RuleBase" id="RU003495"/>
    </source>
</evidence>